<dbReference type="PROSITE" id="PS50812">
    <property type="entry name" value="PWWP"/>
    <property type="match status" value="1"/>
</dbReference>
<dbReference type="SUPFAM" id="SSF63748">
    <property type="entry name" value="Tudor/PWWP/MBT"/>
    <property type="match status" value="1"/>
</dbReference>
<feature type="domain" description="PWWP" evidence="3">
    <location>
        <begin position="54"/>
        <end position="111"/>
    </location>
</feature>
<dbReference type="Pfam" id="PF00855">
    <property type="entry name" value="PWWP"/>
    <property type="match status" value="1"/>
</dbReference>
<dbReference type="EMBL" id="OX451740">
    <property type="protein sequence ID" value="CAI8614164.1"/>
    <property type="molecule type" value="Genomic_DNA"/>
</dbReference>
<dbReference type="PANTHER" id="PTHR12550">
    <property type="entry name" value="HEPATOMA-DERIVED GROWTH FACTOR-RELATED"/>
    <property type="match status" value="1"/>
</dbReference>
<feature type="compositionally biased region" description="Polar residues" evidence="2">
    <location>
        <begin position="244"/>
        <end position="256"/>
    </location>
</feature>
<proteinExistence type="predicted"/>
<feature type="domain" description="CID" evidence="4">
    <location>
        <begin position="776"/>
        <end position="917"/>
    </location>
</feature>
<feature type="compositionally biased region" description="Polar residues" evidence="2">
    <location>
        <begin position="718"/>
        <end position="740"/>
    </location>
</feature>
<dbReference type="InterPro" id="IPR008942">
    <property type="entry name" value="ENTH_VHS"/>
</dbReference>
<feature type="region of interest" description="Disordered" evidence="2">
    <location>
        <begin position="235"/>
        <end position="277"/>
    </location>
</feature>
<organism evidence="5 6">
    <name type="scientific">Vicia faba</name>
    <name type="common">Broad bean</name>
    <name type="synonym">Faba vulgaris</name>
    <dbReference type="NCBI Taxonomy" id="3906"/>
    <lineage>
        <taxon>Eukaryota</taxon>
        <taxon>Viridiplantae</taxon>
        <taxon>Streptophyta</taxon>
        <taxon>Embryophyta</taxon>
        <taxon>Tracheophyta</taxon>
        <taxon>Spermatophyta</taxon>
        <taxon>Magnoliopsida</taxon>
        <taxon>eudicotyledons</taxon>
        <taxon>Gunneridae</taxon>
        <taxon>Pentapetalae</taxon>
        <taxon>rosids</taxon>
        <taxon>fabids</taxon>
        <taxon>Fabales</taxon>
        <taxon>Fabaceae</taxon>
        <taxon>Papilionoideae</taxon>
        <taxon>50 kb inversion clade</taxon>
        <taxon>NPAAA clade</taxon>
        <taxon>Hologalegina</taxon>
        <taxon>IRL clade</taxon>
        <taxon>Fabeae</taxon>
        <taxon>Vicia</taxon>
    </lineage>
</organism>
<dbReference type="PANTHER" id="PTHR12550:SF49">
    <property type="entry name" value="PROTEIN HUA2-LIKE 2-RELATED"/>
    <property type="match status" value="1"/>
</dbReference>
<gene>
    <name evidence="5" type="ORF">VFH_V116720</name>
</gene>
<dbReference type="Proteomes" id="UP001157006">
    <property type="component" value="Chromosome 5"/>
</dbReference>
<keyword evidence="6" id="KW-1185">Reference proteome</keyword>
<reference evidence="5 6" key="1">
    <citation type="submission" date="2023-01" db="EMBL/GenBank/DDBJ databases">
        <authorList>
            <person name="Kreplak J."/>
        </authorList>
    </citation>
    <scope>NUCLEOTIDE SEQUENCE [LARGE SCALE GENOMIC DNA]</scope>
</reference>
<dbReference type="PROSITE" id="PS51391">
    <property type="entry name" value="CID"/>
    <property type="match status" value="1"/>
</dbReference>
<dbReference type="GO" id="GO:0006397">
    <property type="term" value="P:mRNA processing"/>
    <property type="evidence" value="ECO:0007669"/>
    <property type="project" value="UniProtKB-KW"/>
</dbReference>
<evidence type="ECO:0000259" key="3">
    <source>
        <dbReference type="PROSITE" id="PS50812"/>
    </source>
</evidence>
<dbReference type="SMART" id="SM00582">
    <property type="entry name" value="RPR"/>
    <property type="match status" value="1"/>
</dbReference>
<dbReference type="Pfam" id="PF04818">
    <property type="entry name" value="CID"/>
    <property type="match status" value="1"/>
</dbReference>
<sequence length="1362" mass="150716">MDEKGFSLKLFNHFRYCCSSFNWSGFRDSPMAPTRKKGAKKSLATAAASREWKHGDLVLAKVKGFPAWPATVSEPNKWGYSVDRKKIFVLFFGTDQIAFCNPADIEAFTEEKKQSLAKRQGRGADFVRALDEIIECYDKLDRGTQVDETSSGGEVANANVGNPLDPSSNSGFKDQLNSPWTVNSQMKLSNSMTGRPEQVYAAEDDPFGVPRNETYLKEATGDAVATGTVKSFLPVKQENEPVQRSRSSSKVQNTVLHRSDGRNNGGNNDGNISADTIQNKFIRRRTRHIKKSPDLFGCHDTDSSAFASNVSMVENGSDGCSLNVGSAKNSDLKLEQSEIIEGSKYKVELKKVFGRDMKAAIGKKKRKPNRTRKTDNACVQNANQSLQNTSENPKEICSYQDGDEHLPPSKRARVRMISSSSTGEEHKRIARVQEKSIVVVASPLRIITSPNCENGCLADGDSSPWNRALGSVSPKLLTSCSENGSQTSEVKKDQLLGFSMDDESALPPSKRIQRALKAMSAYAAEGACIESPPSKMPSSGRCCISAAIKRCSCMIIDNQGAAKIDSQVVLHEEISPDVDMKCCQVGSNQDSPGPSLPPSANESIRHVIHSNASDTFHHGGINLDPVAGPNKSGNSLPQNSIAVPQNMVMVCEDMKQTSGDSSKINDKHEVVKEVKFKKQEDDMISLSISDGSRENGVLGIRASSSLTDGGVFLPQGSPPNTSVRNVSTSDSSNIHQNGSCSPDGLQKSILSGSVDGWKVGAVANQQSRSIDKSTEAGHAALLYFEAVLVTLKRTKESIGRATRIAIDCAKFGIATKVVESLVHSLENEPSLRRRVDLFFLVDSIAQHSRGLKDDVGGVYPAAMQAVLPRLLSAVSPLGNTAPENRRQCLKVLRLWLERRILPESIIRHHIRELNSYSRPAFADVYSRRSLRTERSLDDPIRDMEGMHVDEYGSNSSFQLSGFRMPCMLEEGGSDSDGGNFEATAPGHDSETYEVQEVSHAFEKHRHVLEDVDGELEMEDVAPSFGVELNSICNVDGRTASQLDQKPHLSFAPRLTQDVPSSSPAPPSFAPPPPPLSPPPPPPPPPPTLHLMSATSDQYGTAVDSKPFTDSQAVHGKTFPSAAHPLDAPRNSRPMDASQFQIPECRDVQMQIPESPCSFNSHPVRPPENSRSADGFPMHNKDYILRPPHRVPSDQFSFIHAENRPRPQREVPPPPSYSNRQHFVQNTRRENFYNTHERDGMRYNTRALHEQRWNTRTAREERWNTRASREERWNTRIPHEERWGFRTPYEERWNTRSPYSDLPSPYDCHPSASTRSQGHGWRLPHLPMNYRGSLPFRSAFHDAIPVVRGPGFWRPRRTEVNRQ</sequence>
<dbReference type="Gene3D" id="1.25.40.90">
    <property type="match status" value="1"/>
</dbReference>
<dbReference type="InterPro" id="IPR006569">
    <property type="entry name" value="CID_dom"/>
</dbReference>
<feature type="region of interest" description="Disordered" evidence="2">
    <location>
        <begin position="970"/>
        <end position="991"/>
    </location>
</feature>
<evidence type="ECO:0000256" key="2">
    <source>
        <dbReference type="SAM" id="MobiDB-lite"/>
    </source>
</evidence>
<protein>
    <submittedName>
        <fullName evidence="5">Uncharacterized protein</fullName>
    </submittedName>
</protein>
<dbReference type="GO" id="GO:0005634">
    <property type="term" value="C:nucleus"/>
    <property type="evidence" value="ECO:0007669"/>
    <property type="project" value="UniProtKB-ARBA"/>
</dbReference>
<evidence type="ECO:0000313" key="5">
    <source>
        <dbReference type="EMBL" id="CAI8614164.1"/>
    </source>
</evidence>
<evidence type="ECO:0000256" key="1">
    <source>
        <dbReference type="ARBA" id="ARBA00022664"/>
    </source>
</evidence>
<feature type="region of interest" description="Disordered" evidence="2">
    <location>
        <begin position="709"/>
        <end position="741"/>
    </location>
</feature>
<feature type="compositionally biased region" description="Polar residues" evidence="2">
    <location>
        <begin position="165"/>
        <end position="178"/>
    </location>
</feature>
<keyword evidence="1" id="KW-0507">mRNA processing</keyword>
<feature type="compositionally biased region" description="Pro residues" evidence="2">
    <location>
        <begin position="1062"/>
        <end position="1087"/>
    </location>
</feature>
<name>A0AAV1AVK3_VICFA</name>
<accession>A0AAV1AVK3</accession>
<dbReference type="Gene3D" id="2.30.30.140">
    <property type="match status" value="1"/>
</dbReference>
<feature type="region of interest" description="Disordered" evidence="2">
    <location>
        <begin position="1053"/>
        <end position="1135"/>
    </location>
</feature>
<evidence type="ECO:0000313" key="6">
    <source>
        <dbReference type="Proteomes" id="UP001157006"/>
    </source>
</evidence>
<feature type="region of interest" description="Disordered" evidence="2">
    <location>
        <begin position="144"/>
        <end position="178"/>
    </location>
</feature>
<dbReference type="SMART" id="SM00293">
    <property type="entry name" value="PWWP"/>
    <property type="match status" value="1"/>
</dbReference>
<evidence type="ECO:0000259" key="4">
    <source>
        <dbReference type="PROSITE" id="PS51391"/>
    </source>
</evidence>
<dbReference type="InterPro" id="IPR000313">
    <property type="entry name" value="PWWP_dom"/>
</dbReference>